<evidence type="ECO:0000256" key="4">
    <source>
        <dbReference type="ARBA" id="ARBA00022692"/>
    </source>
</evidence>
<protein>
    <recommendedName>
        <fullName evidence="12">Purine-cytosine permease</fullName>
    </recommendedName>
</protein>
<evidence type="ECO:0000256" key="6">
    <source>
        <dbReference type="ARBA" id="ARBA00023136"/>
    </source>
</evidence>
<feature type="transmembrane region" description="Helical" evidence="9">
    <location>
        <begin position="201"/>
        <end position="218"/>
    </location>
</feature>
<feature type="transmembrane region" description="Helical" evidence="9">
    <location>
        <begin position="90"/>
        <end position="116"/>
    </location>
</feature>
<feature type="compositionally biased region" description="Polar residues" evidence="8">
    <location>
        <begin position="47"/>
        <end position="58"/>
    </location>
</feature>
<gene>
    <name evidence="10" type="ORF">NADFUDRAFT_68238</name>
</gene>
<dbReference type="GO" id="GO:0000329">
    <property type="term" value="C:fungal-type vacuole membrane"/>
    <property type="evidence" value="ECO:0007669"/>
    <property type="project" value="TreeGrafter"/>
</dbReference>
<dbReference type="GO" id="GO:0005886">
    <property type="term" value="C:plasma membrane"/>
    <property type="evidence" value="ECO:0007669"/>
    <property type="project" value="TreeGrafter"/>
</dbReference>
<feature type="transmembrane region" description="Helical" evidence="9">
    <location>
        <begin position="165"/>
        <end position="189"/>
    </location>
</feature>
<accession>A0A1E3PRB3</accession>
<dbReference type="STRING" id="857566.A0A1E3PRB3"/>
<comment type="subcellular location">
    <subcellularLocation>
        <location evidence="1">Membrane</location>
        <topology evidence="1">Multi-pass membrane protein</topology>
    </subcellularLocation>
</comment>
<evidence type="ECO:0000256" key="5">
    <source>
        <dbReference type="ARBA" id="ARBA00022989"/>
    </source>
</evidence>
<keyword evidence="5 9" id="KW-1133">Transmembrane helix</keyword>
<evidence type="ECO:0008006" key="12">
    <source>
        <dbReference type="Google" id="ProtNLM"/>
    </source>
</evidence>
<keyword evidence="6 7" id="KW-0472">Membrane</keyword>
<feature type="transmembrane region" description="Helical" evidence="9">
    <location>
        <begin position="506"/>
        <end position="525"/>
    </location>
</feature>
<keyword evidence="3 7" id="KW-0813">Transport</keyword>
<feature type="transmembrane region" description="Helical" evidence="9">
    <location>
        <begin position="415"/>
        <end position="437"/>
    </location>
</feature>
<organism evidence="10 11">
    <name type="scientific">Nadsonia fulvescens var. elongata DSM 6958</name>
    <dbReference type="NCBI Taxonomy" id="857566"/>
    <lineage>
        <taxon>Eukaryota</taxon>
        <taxon>Fungi</taxon>
        <taxon>Dikarya</taxon>
        <taxon>Ascomycota</taxon>
        <taxon>Saccharomycotina</taxon>
        <taxon>Dipodascomycetes</taxon>
        <taxon>Dipodascales</taxon>
        <taxon>Dipodascales incertae sedis</taxon>
        <taxon>Nadsonia</taxon>
    </lineage>
</organism>
<evidence type="ECO:0000256" key="7">
    <source>
        <dbReference type="PIRNR" id="PIRNR002744"/>
    </source>
</evidence>
<evidence type="ECO:0000256" key="8">
    <source>
        <dbReference type="SAM" id="MobiDB-lite"/>
    </source>
</evidence>
<dbReference type="Proteomes" id="UP000095009">
    <property type="component" value="Unassembled WGS sequence"/>
</dbReference>
<feature type="region of interest" description="Disordered" evidence="8">
    <location>
        <begin position="1"/>
        <end position="58"/>
    </location>
</feature>
<evidence type="ECO:0000256" key="3">
    <source>
        <dbReference type="ARBA" id="ARBA00022448"/>
    </source>
</evidence>
<dbReference type="Gene3D" id="1.10.4160.10">
    <property type="entry name" value="Hydantoin permease"/>
    <property type="match status" value="1"/>
</dbReference>
<dbReference type="EMBL" id="KV454406">
    <property type="protein sequence ID" value="ODQ67870.1"/>
    <property type="molecule type" value="Genomic_DNA"/>
</dbReference>
<dbReference type="InterPro" id="IPR001248">
    <property type="entry name" value="Pur-cyt_permease"/>
</dbReference>
<feature type="transmembrane region" description="Helical" evidence="9">
    <location>
        <begin position="264"/>
        <end position="287"/>
    </location>
</feature>
<dbReference type="Pfam" id="PF02133">
    <property type="entry name" value="Transp_cyt_pur"/>
    <property type="match status" value="1"/>
</dbReference>
<comment type="similarity">
    <text evidence="2 7">Belongs to the purine-cytosine permease (2.A.39) family.</text>
</comment>
<feature type="transmembrane region" description="Helical" evidence="9">
    <location>
        <begin position="227"/>
        <end position="244"/>
    </location>
</feature>
<dbReference type="PIRSF" id="PIRSF002744">
    <property type="entry name" value="Pur-cyt_permease"/>
    <property type="match status" value="1"/>
</dbReference>
<evidence type="ECO:0000313" key="10">
    <source>
        <dbReference type="EMBL" id="ODQ67870.1"/>
    </source>
</evidence>
<feature type="transmembrane region" description="Helical" evidence="9">
    <location>
        <begin position="299"/>
        <end position="327"/>
    </location>
</feature>
<dbReference type="PANTHER" id="PTHR31806:SF17">
    <property type="entry name" value="VITAMIN B6 TRANSPORTER TPN1"/>
    <property type="match status" value="1"/>
</dbReference>
<evidence type="ECO:0000256" key="2">
    <source>
        <dbReference type="ARBA" id="ARBA00008974"/>
    </source>
</evidence>
<dbReference type="InterPro" id="IPR026030">
    <property type="entry name" value="Pur-cyt_permease_Fcy2/21/22"/>
</dbReference>
<evidence type="ECO:0000313" key="11">
    <source>
        <dbReference type="Proteomes" id="UP000095009"/>
    </source>
</evidence>
<feature type="transmembrane region" description="Helical" evidence="9">
    <location>
        <begin position="356"/>
        <end position="378"/>
    </location>
</feature>
<evidence type="ECO:0000256" key="9">
    <source>
        <dbReference type="SAM" id="Phobius"/>
    </source>
</evidence>
<dbReference type="GO" id="GO:0022857">
    <property type="term" value="F:transmembrane transporter activity"/>
    <property type="evidence" value="ECO:0007669"/>
    <property type="project" value="InterPro"/>
</dbReference>
<dbReference type="AlphaFoldDB" id="A0A1E3PRB3"/>
<feature type="compositionally biased region" description="Basic and acidic residues" evidence="8">
    <location>
        <begin position="10"/>
        <end position="39"/>
    </location>
</feature>
<feature type="transmembrane region" description="Helical" evidence="9">
    <location>
        <begin position="122"/>
        <end position="144"/>
    </location>
</feature>
<evidence type="ECO:0000256" key="1">
    <source>
        <dbReference type="ARBA" id="ARBA00004141"/>
    </source>
</evidence>
<keyword evidence="11" id="KW-1185">Reference proteome</keyword>
<keyword evidence="4 9" id="KW-0812">Transmembrane</keyword>
<reference evidence="10 11" key="1">
    <citation type="journal article" date="2016" name="Proc. Natl. Acad. Sci. U.S.A.">
        <title>Comparative genomics of biotechnologically important yeasts.</title>
        <authorList>
            <person name="Riley R."/>
            <person name="Haridas S."/>
            <person name="Wolfe K.H."/>
            <person name="Lopes M.R."/>
            <person name="Hittinger C.T."/>
            <person name="Goeker M."/>
            <person name="Salamov A.A."/>
            <person name="Wisecaver J.H."/>
            <person name="Long T.M."/>
            <person name="Calvey C.H."/>
            <person name="Aerts A.L."/>
            <person name="Barry K.W."/>
            <person name="Choi C."/>
            <person name="Clum A."/>
            <person name="Coughlan A.Y."/>
            <person name="Deshpande S."/>
            <person name="Douglass A.P."/>
            <person name="Hanson S.J."/>
            <person name="Klenk H.-P."/>
            <person name="LaButti K.M."/>
            <person name="Lapidus A."/>
            <person name="Lindquist E.A."/>
            <person name="Lipzen A.M."/>
            <person name="Meier-Kolthoff J.P."/>
            <person name="Ohm R.A."/>
            <person name="Otillar R.P."/>
            <person name="Pangilinan J.L."/>
            <person name="Peng Y."/>
            <person name="Rokas A."/>
            <person name="Rosa C.A."/>
            <person name="Scheuner C."/>
            <person name="Sibirny A.A."/>
            <person name="Slot J.C."/>
            <person name="Stielow J.B."/>
            <person name="Sun H."/>
            <person name="Kurtzman C.P."/>
            <person name="Blackwell M."/>
            <person name="Grigoriev I.V."/>
            <person name="Jeffries T.W."/>
        </authorList>
    </citation>
    <scope>NUCLEOTIDE SEQUENCE [LARGE SCALE GENOMIC DNA]</scope>
    <source>
        <strain evidence="10 11">DSM 6958</strain>
    </source>
</reference>
<dbReference type="OrthoDB" id="5428495at2759"/>
<name>A0A1E3PRB3_9ASCO</name>
<feature type="transmembrane region" description="Helical" evidence="9">
    <location>
        <begin position="390"/>
        <end position="409"/>
    </location>
</feature>
<sequence>MLEGKAQIVVEKDSHHSLKNRDYKEQLEDKKVQEIKDESSDSESSKGPGTQQGYSPQISDRIDSFGLETRGIHRTPSYERKGGAREIVKIVLFWMSGCGGLSSISGFFLGPIVFGLSLKDSLSASLAGAFVGAGVAAYGATMGPRGGLRQMVSSRFIFGWWPAKGLALLNIITLLGWAVVNCVFGGQIISALSNGKVNIEPGIVIITCISLFIAIYGIKYVALFERWAAIPVNITFLLLYVVSARNYHVELISQGTRATIIGNWLSFFAVAFGITGAWIAIASDYYVTFPEDMSATAVITITWFSIFIPTAFVGALGVFLATGVVAIPQWYDAYETYGNGGLLDIAFSPWNGGGKFLLVMLYISLISNNILNTYSIALSTQVWGRVCTRVPRYIWATLTAVVYLVLALVGRNKLAVILSNFLPMIGYWSMLYFVIMLEENVLFRRKKHNKPGLRDAYDFENWNNPDRLPKGYAAFASFALGVVGVILGMCQVYYSGPVAKTIGDHGADLGLWISAAFTGLSYPALRMLENKAHLRYFV</sequence>
<dbReference type="PANTHER" id="PTHR31806">
    <property type="entry name" value="PURINE-CYTOSINE PERMEASE FCY2-RELATED"/>
    <property type="match status" value="1"/>
</dbReference>
<proteinExistence type="inferred from homology"/>
<feature type="transmembrane region" description="Helical" evidence="9">
    <location>
        <begin position="472"/>
        <end position="494"/>
    </location>
</feature>